<dbReference type="Proteomes" id="UP000604825">
    <property type="component" value="Unassembled WGS sequence"/>
</dbReference>
<feature type="transmembrane region" description="Helical" evidence="2">
    <location>
        <begin position="422"/>
        <end position="442"/>
    </location>
</feature>
<evidence type="ECO:0000313" key="4">
    <source>
        <dbReference type="EMBL" id="CAD6201957.1"/>
    </source>
</evidence>
<feature type="transmembrane region" description="Helical" evidence="2">
    <location>
        <begin position="87"/>
        <end position="105"/>
    </location>
</feature>
<dbReference type="PANTHER" id="PTHR31325">
    <property type="entry name" value="OS01G0798800 PROTEIN-RELATED"/>
    <property type="match status" value="1"/>
</dbReference>
<dbReference type="AlphaFoldDB" id="A0A811MAW3"/>
<sequence length="822" mass="90437">MAFIYRCARPARLLVGTPHTTGIASAFASDRVCVQESRPPTPADRSRQPMAAIMAPPPPALKYEACHNPHQGLVSESALRIIVETKACFVALALALALALAYFLTASQHRLWSSSHLIKGFLFAVTQPVTRFLLGMFTMLLSMPFRNDLYLLWGILLLAGYEGVYTISGYGVSARRSDLAVHEFARAYNIVTLGLYVRYYSSASQFRCPLWVLWALMVAKFLERIVRFKVANGRYGDASTSFVADYMKHEHKIEKTSSESTGDQDLCLKNCNYLIVGDSEAKAERVERQYEAQYKPAEDTVTIAKVWGCDGKLLKSKTHGKELRDVCLSFALCKLLRRKFAGVATAESERSKAQLLVFDDLISSGRGRTFRVVRTELGFARDLLYTKYPILFSSGFPVVSTALFVVTVGVSVWITVSANVDLLITFVIVGMVTGMEICEFFIHLFSDWTKVMVVTEYVRKPWLRNFPFLNSVLKFICCGKIAEPIGSSLGQFDLLKAPKKGKRLPECIVNLYHTARSFVLLTGDEDFRINKCKTLRAVPVDIEEMICSTLANNKDGLVRGDESLKRRTELEGDVLLARHCKAQTHIERIMVWHVATSTLELKDGGRQPRVGGSNKRLLDLEDGRRSRKGSGSSRVDYRLVATTLSKYCAYLVFYKPKLLPVASNSVRYMCNVLLDEAKAIGGKEAANAGRGGEEAAANGKEGPTHDSQEEVSIVLRGRKLASGLESVLAHGGGDGDGDEGLWEALAELWCELIVSMAPHGSIVAHQKELGKGGEFITHLWALLYHASIDDKFSGSSAVAAAAADAPLAETTTTSGTVPASSA</sequence>
<dbReference type="EMBL" id="CAJGYO010000001">
    <property type="protein sequence ID" value="CAD6201957.1"/>
    <property type="molecule type" value="Genomic_DNA"/>
</dbReference>
<organism evidence="4 5">
    <name type="scientific">Miscanthus lutarioriparius</name>
    <dbReference type="NCBI Taxonomy" id="422564"/>
    <lineage>
        <taxon>Eukaryota</taxon>
        <taxon>Viridiplantae</taxon>
        <taxon>Streptophyta</taxon>
        <taxon>Embryophyta</taxon>
        <taxon>Tracheophyta</taxon>
        <taxon>Spermatophyta</taxon>
        <taxon>Magnoliopsida</taxon>
        <taxon>Liliopsida</taxon>
        <taxon>Poales</taxon>
        <taxon>Poaceae</taxon>
        <taxon>PACMAD clade</taxon>
        <taxon>Panicoideae</taxon>
        <taxon>Andropogonodae</taxon>
        <taxon>Andropogoneae</taxon>
        <taxon>Saccharinae</taxon>
        <taxon>Miscanthus</taxon>
    </lineage>
</organism>
<feature type="domain" description="DUF4220" evidence="3">
    <location>
        <begin position="124"/>
        <end position="496"/>
    </location>
</feature>
<keyword evidence="2" id="KW-1133">Transmembrane helix</keyword>
<dbReference type="Pfam" id="PF04578">
    <property type="entry name" value="DUF594"/>
    <property type="match status" value="1"/>
</dbReference>
<gene>
    <name evidence="4" type="ORF">NCGR_LOCUS338</name>
</gene>
<evidence type="ECO:0000313" key="5">
    <source>
        <dbReference type="Proteomes" id="UP000604825"/>
    </source>
</evidence>
<feature type="region of interest" description="Disordered" evidence="1">
    <location>
        <begin position="603"/>
        <end position="632"/>
    </location>
</feature>
<dbReference type="Pfam" id="PF13968">
    <property type="entry name" value="DUF4220"/>
    <property type="match status" value="1"/>
</dbReference>
<dbReference type="InterPro" id="IPR007658">
    <property type="entry name" value="DUF594"/>
</dbReference>
<keyword evidence="2" id="KW-0472">Membrane</keyword>
<dbReference type="OrthoDB" id="672171at2759"/>
<keyword evidence="2" id="KW-0812">Transmembrane</keyword>
<evidence type="ECO:0000256" key="1">
    <source>
        <dbReference type="SAM" id="MobiDB-lite"/>
    </source>
</evidence>
<evidence type="ECO:0000256" key="2">
    <source>
        <dbReference type="SAM" id="Phobius"/>
    </source>
</evidence>
<evidence type="ECO:0000259" key="3">
    <source>
        <dbReference type="Pfam" id="PF13968"/>
    </source>
</evidence>
<proteinExistence type="predicted"/>
<feature type="compositionally biased region" description="Low complexity" evidence="1">
    <location>
        <begin position="685"/>
        <end position="701"/>
    </location>
</feature>
<dbReference type="InterPro" id="IPR025315">
    <property type="entry name" value="DUF4220"/>
</dbReference>
<reference evidence="4" key="1">
    <citation type="submission" date="2020-10" db="EMBL/GenBank/DDBJ databases">
        <authorList>
            <person name="Han B."/>
            <person name="Lu T."/>
            <person name="Zhao Q."/>
            <person name="Huang X."/>
            <person name="Zhao Y."/>
        </authorList>
    </citation>
    <scope>NUCLEOTIDE SEQUENCE</scope>
</reference>
<keyword evidence="5" id="KW-1185">Reference proteome</keyword>
<protein>
    <recommendedName>
        <fullName evidence="3">DUF4220 domain-containing protein</fullName>
    </recommendedName>
</protein>
<feature type="transmembrane region" description="Helical" evidence="2">
    <location>
        <begin position="390"/>
        <end position="416"/>
    </location>
</feature>
<comment type="caution">
    <text evidence="4">The sequence shown here is derived from an EMBL/GenBank/DDBJ whole genome shotgun (WGS) entry which is preliminary data.</text>
</comment>
<accession>A0A811MAW3</accession>
<feature type="region of interest" description="Disordered" evidence="1">
    <location>
        <begin position="685"/>
        <end position="708"/>
    </location>
</feature>
<name>A0A811MAW3_9POAL</name>
<feature type="transmembrane region" description="Helical" evidence="2">
    <location>
        <begin position="117"/>
        <end position="137"/>
    </location>
</feature>
<feature type="transmembrane region" description="Helical" evidence="2">
    <location>
        <begin position="149"/>
        <end position="168"/>
    </location>
</feature>